<keyword evidence="1" id="KW-0472">Membrane</keyword>
<keyword evidence="1" id="KW-0812">Transmembrane</keyword>
<dbReference type="EMBL" id="HE575317">
    <property type="protein sequence ID" value="CCC90168.1"/>
    <property type="molecule type" value="Genomic_DNA"/>
</dbReference>
<proteinExistence type="predicted"/>
<reference evidence="2" key="1">
    <citation type="journal article" date="2012" name="Proc. Natl. Acad. Sci. U.S.A.">
        <title>Antigenic diversity is generated by distinct evolutionary mechanisms in African trypanosome species.</title>
        <authorList>
            <person name="Jackson A.P."/>
            <person name="Berry A."/>
            <person name="Aslett M."/>
            <person name="Allison H.C."/>
            <person name="Burton P."/>
            <person name="Vavrova-Anderson J."/>
            <person name="Brown R."/>
            <person name="Browne H."/>
            <person name="Corton N."/>
            <person name="Hauser H."/>
            <person name="Gamble J."/>
            <person name="Gilderthorp R."/>
            <person name="Marcello L."/>
            <person name="McQuillan J."/>
            <person name="Otto T.D."/>
            <person name="Quail M.A."/>
            <person name="Sanders M.J."/>
            <person name="van Tonder A."/>
            <person name="Ginger M.L."/>
            <person name="Field M.C."/>
            <person name="Barry J.D."/>
            <person name="Hertz-Fowler C."/>
            <person name="Berriman M."/>
        </authorList>
    </citation>
    <scope>NUCLEOTIDE SEQUENCE</scope>
    <source>
        <strain evidence="2">IL3000</strain>
    </source>
</reference>
<sequence>MKLRQWYKSKYYAKVVTVTMNREWKSCEKRNMCIKTQQGKIFKHYMFSFFFSPISNLPKRIKQQHTLLMYVHISTPPCLTIPSFFFEFFLLLLLFFFVQNVH</sequence>
<evidence type="ECO:0000256" key="1">
    <source>
        <dbReference type="SAM" id="Phobius"/>
    </source>
</evidence>
<accession>G0ULB3</accession>
<keyword evidence="1" id="KW-1133">Transmembrane helix</keyword>
<dbReference type="AlphaFoldDB" id="G0ULB3"/>
<gene>
    <name evidence="2" type="ORF">TCIL3000_4_2590</name>
</gene>
<evidence type="ECO:0000313" key="2">
    <source>
        <dbReference type="EMBL" id="CCC90168.1"/>
    </source>
</evidence>
<protein>
    <submittedName>
        <fullName evidence="2">Uncharacterized protein</fullName>
    </submittedName>
</protein>
<name>G0ULB3_TRYCI</name>
<feature type="transmembrane region" description="Helical" evidence="1">
    <location>
        <begin position="67"/>
        <end position="98"/>
    </location>
</feature>
<organism evidence="2">
    <name type="scientific">Trypanosoma congolense (strain IL3000)</name>
    <dbReference type="NCBI Taxonomy" id="1068625"/>
    <lineage>
        <taxon>Eukaryota</taxon>
        <taxon>Discoba</taxon>
        <taxon>Euglenozoa</taxon>
        <taxon>Kinetoplastea</taxon>
        <taxon>Metakinetoplastina</taxon>
        <taxon>Trypanosomatida</taxon>
        <taxon>Trypanosomatidae</taxon>
        <taxon>Trypanosoma</taxon>
        <taxon>Nannomonas</taxon>
    </lineage>
</organism>